<dbReference type="Pfam" id="PF01464">
    <property type="entry name" value="SLT"/>
    <property type="match status" value="1"/>
</dbReference>
<dbReference type="RefSeq" id="WP_343751529.1">
    <property type="nucleotide sequence ID" value="NZ_BAAADM010000026.1"/>
</dbReference>
<dbReference type="Gene3D" id="1.10.530.10">
    <property type="match status" value="1"/>
</dbReference>
<feature type="domain" description="SLH" evidence="2">
    <location>
        <begin position="416"/>
        <end position="473"/>
    </location>
</feature>
<comment type="caution">
    <text evidence="3">The sequence shown here is derived from an EMBL/GenBank/DDBJ whole genome shotgun (WGS) entry which is preliminary data.</text>
</comment>
<organism evidence="3 4">
    <name type="scientific">Lentibacillus halophilus</name>
    <dbReference type="NCBI Taxonomy" id="295065"/>
    <lineage>
        <taxon>Bacteria</taxon>
        <taxon>Bacillati</taxon>
        <taxon>Bacillota</taxon>
        <taxon>Bacilli</taxon>
        <taxon>Bacillales</taxon>
        <taxon>Bacillaceae</taxon>
        <taxon>Lentibacillus</taxon>
    </lineage>
</organism>
<evidence type="ECO:0000313" key="3">
    <source>
        <dbReference type="EMBL" id="GAA0435157.1"/>
    </source>
</evidence>
<reference evidence="3 4" key="1">
    <citation type="journal article" date="2019" name="Int. J. Syst. Evol. Microbiol.">
        <title>The Global Catalogue of Microorganisms (GCM) 10K type strain sequencing project: providing services to taxonomists for standard genome sequencing and annotation.</title>
        <authorList>
            <consortium name="The Broad Institute Genomics Platform"/>
            <consortium name="The Broad Institute Genome Sequencing Center for Infectious Disease"/>
            <person name="Wu L."/>
            <person name="Ma J."/>
        </authorList>
    </citation>
    <scope>NUCLEOTIDE SEQUENCE [LARGE SCALE GENOMIC DNA]</scope>
    <source>
        <strain evidence="3 4">JCM 12149</strain>
    </source>
</reference>
<name>A0ABN0Z5X1_9BACI</name>
<gene>
    <name evidence="3" type="ORF">GCM10008983_09650</name>
</gene>
<dbReference type="SUPFAM" id="SSF53955">
    <property type="entry name" value="Lysozyme-like"/>
    <property type="match status" value="1"/>
</dbReference>
<dbReference type="PROSITE" id="PS51272">
    <property type="entry name" value="SLH"/>
    <property type="match status" value="1"/>
</dbReference>
<keyword evidence="4" id="KW-1185">Reference proteome</keyword>
<protein>
    <recommendedName>
        <fullName evidence="2">SLH domain-containing protein</fullName>
    </recommendedName>
</protein>
<dbReference type="Pfam" id="PF00395">
    <property type="entry name" value="SLH"/>
    <property type="match status" value="2"/>
</dbReference>
<keyword evidence="1" id="KW-0732">Signal</keyword>
<dbReference type="Proteomes" id="UP001501459">
    <property type="component" value="Unassembled WGS sequence"/>
</dbReference>
<evidence type="ECO:0000259" key="2">
    <source>
        <dbReference type="PROSITE" id="PS51272"/>
    </source>
</evidence>
<dbReference type="InterPro" id="IPR023346">
    <property type="entry name" value="Lysozyme-like_dom_sf"/>
</dbReference>
<dbReference type="InterPro" id="IPR001119">
    <property type="entry name" value="SLH_dom"/>
</dbReference>
<proteinExistence type="predicted"/>
<sequence length="473" mass="53484">MKKTFLFVTAVCIVTTVLLPTRIYADGHTNPPVGGVKQKIANEAREQGIPPEILKAIAANESNYKQFDADGSPHISSDGGIGIMQVTPDNVDMDVDKEKLKTDSEYNIRVGAQVLLNKWNLDFLPQMNDHDKAVLEDWYFAVMAYNGLSKTNDPTIHSGDTYQEKIYRRIEQSSLLYGENESYFEFPDIDINYKDNNDTIFFPPDSDHYETGTTTPSQQMYDENDTVFIDEREGFANIRHNGIRGDATPLWPYTPLTLTNAYPIESSNPANDFAYYHVSGIDVKGYVASAYINDGHDDMVFNDTMDDHRAAAQAFVSMKNYANGYPSGDFGSNDRLKREHAAVILANILSLDAPDDYDIQASDAESIDDYREPLRKAEYNGLLGGGGKLRPKEYVTRAQMAQIMSEAFESYYEKPESMHSFDDAKKIWNLEEVNTMYHNHITTADPFRPNETITRSQFAIFIYRTMVDVETSS</sequence>
<evidence type="ECO:0000313" key="4">
    <source>
        <dbReference type="Proteomes" id="UP001501459"/>
    </source>
</evidence>
<dbReference type="InterPro" id="IPR008258">
    <property type="entry name" value="Transglycosylase_SLT_dom_1"/>
</dbReference>
<accession>A0ABN0Z5X1</accession>
<evidence type="ECO:0000256" key="1">
    <source>
        <dbReference type="ARBA" id="ARBA00022729"/>
    </source>
</evidence>
<dbReference type="EMBL" id="BAAADM010000026">
    <property type="protein sequence ID" value="GAA0435157.1"/>
    <property type="molecule type" value="Genomic_DNA"/>
</dbReference>